<evidence type="ECO:0000256" key="1">
    <source>
        <dbReference type="ARBA" id="ARBA00007737"/>
    </source>
</evidence>
<dbReference type="PANTHER" id="PTHR31288:SF5">
    <property type="entry name" value="PROTEIN MANNAN SYNTHESIS-RELATED 1"/>
    <property type="match status" value="1"/>
</dbReference>
<accession>A0A7I8LDZ0</accession>
<reference evidence="7" key="1">
    <citation type="submission" date="2020-02" db="EMBL/GenBank/DDBJ databases">
        <authorList>
            <person name="Scholz U."/>
            <person name="Mascher M."/>
            <person name="Fiebig A."/>
        </authorList>
    </citation>
    <scope>NUCLEOTIDE SEQUENCE</scope>
</reference>
<evidence type="ECO:0000313" key="7">
    <source>
        <dbReference type="EMBL" id="CAA7408241.1"/>
    </source>
</evidence>
<dbReference type="Proteomes" id="UP000663760">
    <property type="component" value="Chromosome 14"/>
</dbReference>
<evidence type="ECO:0000256" key="2">
    <source>
        <dbReference type="ARBA" id="ARBA00022676"/>
    </source>
</evidence>
<dbReference type="EMBL" id="LR746277">
    <property type="protein sequence ID" value="CAA7408241.1"/>
    <property type="molecule type" value="Genomic_DNA"/>
</dbReference>
<proteinExistence type="inferred from homology"/>
<dbReference type="Pfam" id="PF10250">
    <property type="entry name" value="O-FucT"/>
    <property type="match status" value="1"/>
</dbReference>
<keyword evidence="2" id="KW-0328">Glycosyltransferase</keyword>
<dbReference type="AlphaFoldDB" id="A0A7I8LDZ0"/>
<dbReference type="GO" id="GO:0016757">
    <property type="term" value="F:glycosyltransferase activity"/>
    <property type="evidence" value="ECO:0007669"/>
    <property type="project" value="UniProtKB-KW"/>
</dbReference>
<organism evidence="7 8">
    <name type="scientific">Spirodela intermedia</name>
    <name type="common">Intermediate duckweed</name>
    <dbReference type="NCBI Taxonomy" id="51605"/>
    <lineage>
        <taxon>Eukaryota</taxon>
        <taxon>Viridiplantae</taxon>
        <taxon>Streptophyta</taxon>
        <taxon>Embryophyta</taxon>
        <taxon>Tracheophyta</taxon>
        <taxon>Spermatophyta</taxon>
        <taxon>Magnoliopsida</taxon>
        <taxon>Liliopsida</taxon>
        <taxon>Araceae</taxon>
        <taxon>Lemnoideae</taxon>
        <taxon>Spirodela</taxon>
    </lineage>
</organism>
<protein>
    <recommendedName>
        <fullName evidence="6">O-fucosyltransferase family protein</fullName>
    </recommendedName>
</protein>
<dbReference type="GO" id="GO:0006004">
    <property type="term" value="P:fucose metabolic process"/>
    <property type="evidence" value="ECO:0007669"/>
    <property type="project" value="UniProtKB-KW"/>
</dbReference>
<dbReference type="OrthoDB" id="1899018at2759"/>
<evidence type="ECO:0000256" key="3">
    <source>
        <dbReference type="ARBA" id="ARBA00022679"/>
    </source>
</evidence>
<name>A0A7I8LDZ0_SPIIN</name>
<keyword evidence="4" id="KW-0294">Fucose metabolism</keyword>
<dbReference type="InterPro" id="IPR024709">
    <property type="entry name" value="FucosylTrfase_pln"/>
</dbReference>
<evidence type="ECO:0000256" key="4">
    <source>
        <dbReference type="ARBA" id="ARBA00023253"/>
    </source>
</evidence>
<sequence>MAVDPRQVLGAFLTLSMFAMLSNMVKRDYFDSSEVGFQGVSSVQFGVIRVEDKGVDDLPSASKGPWRERDPELKPCWTKPSPLPAKSKGYITFSLTNGPGHHEFLGAALVLPEIRGRELGQQRAFGDVYDVGKLRSSLDGVVEVIEELPGEVAVEHPAVVRIPDGVTEGYISSNVEPIFRKKGHLRLAVFFPPGKKNLRAGSRPREELDSLRCLARFGALELSPEMQEVAVSMVDRLRAPGQKTDGHFVAVDLRLEVLDGKSCKEEAVRGRRSCYSPQEVGEFLTRAGFDAGTTVYLTQTWWHESLDALKGMFPRTLTKDDIIPPEKKRQILSSGGDDLGKVLDLYICSQSDVFLPAVPDLPFHGSVVGRRIAAGRTQILSPSSSPPEFISAAVSGGGHEALSCYC</sequence>
<keyword evidence="3" id="KW-0808">Transferase</keyword>
<evidence type="ECO:0000256" key="6">
    <source>
        <dbReference type="ARBA" id="ARBA00030350"/>
    </source>
</evidence>
<keyword evidence="8" id="KW-1185">Reference proteome</keyword>
<gene>
    <name evidence="7" type="ORF">SI8410_14018919</name>
</gene>
<comment type="similarity">
    <text evidence="1">Belongs to the glycosyltransferase GT106 family.</text>
</comment>
<dbReference type="PANTHER" id="PTHR31288">
    <property type="entry name" value="O-FUCOSYLTRANSFERASE FAMILY PROTEIN"/>
    <property type="match status" value="1"/>
</dbReference>
<dbReference type="InterPro" id="IPR019378">
    <property type="entry name" value="GDP-Fuc_O-FucTrfase"/>
</dbReference>
<keyword evidence="5" id="KW-0119">Carbohydrate metabolism</keyword>
<evidence type="ECO:0000313" key="8">
    <source>
        <dbReference type="Proteomes" id="UP000663760"/>
    </source>
</evidence>
<evidence type="ECO:0000256" key="5">
    <source>
        <dbReference type="ARBA" id="ARBA00023277"/>
    </source>
</evidence>